<dbReference type="Proteomes" id="UP000523795">
    <property type="component" value="Unassembled WGS sequence"/>
</dbReference>
<sequence length="269" mass="27836">MAAACVLLLLTACTPAEPGSRATGAASTTSQAAPTTAAGTAGGPQEPSAPATTGTPPAAEPAPGPATEQASAHDDPARIDVVVNKTRPLKPLDYAPSDLRLPNVPLGPGGDAAQVRESVAGAVEQLFAAAAADGVQLTLLSGFRSYQTQVSTYQYWVEVNGRAGADRVSARPGYSEHQTGLAVDIGDPSGACNLSACFADTAAGRWAAENAHRFGFIVRYQPGQEEVTGYAPEAWHLRYVGRKVAADMAGRDIRALETYFGLPEAPDYR</sequence>
<reference evidence="4 5" key="1">
    <citation type="submission" date="2020-04" db="EMBL/GenBank/DDBJ databases">
        <authorList>
            <person name="Liu S."/>
        </authorList>
    </citation>
    <scope>NUCLEOTIDE SEQUENCE [LARGE SCALE GENOMIC DNA]</scope>
    <source>
        <strain evidence="4 5">CGMCC 1.15091</strain>
    </source>
</reference>
<gene>
    <name evidence="4" type="ORF">HER39_11770</name>
</gene>
<accession>A0ABX1JSX1</accession>
<keyword evidence="5" id="KW-1185">Reference proteome</keyword>
<feature type="compositionally biased region" description="Low complexity" evidence="1">
    <location>
        <begin position="22"/>
        <end position="57"/>
    </location>
</feature>
<organism evidence="4 5">
    <name type="scientific">Arthrobacter deserti</name>
    <dbReference type="NCBI Taxonomy" id="1742687"/>
    <lineage>
        <taxon>Bacteria</taxon>
        <taxon>Bacillati</taxon>
        <taxon>Actinomycetota</taxon>
        <taxon>Actinomycetes</taxon>
        <taxon>Micrococcales</taxon>
        <taxon>Micrococcaceae</taxon>
        <taxon>Arthrobacter</taxon>
    </lineage>
</organism>
<feature type="region of interest" description="Disordered" evidence="1">
    <location>
        <begin position="16"/>
        <end position="76"/>
    </location>
</feature>
<dbReference type="InterPro" id="IPR058193">
    <property type="entry name" value="VanY/YodJ_core_dom"/>
</dbReference>
<dbReference type="InterPro" id="IPR052179">
    <property type="entry name" value="DD-CPase-like"/>
</dbReference>
<dbReference type="InterPro" id="IPR003709">
    <property type="entry name" value="VanY-like_core_dom"/>
</dbReference>
<dbReference type="SUPFAM" id="SSF55166">
    <property type="entry name" value="Hedgehog/DD-peptidase"/>
    <property type="match status" value="1"/>
</dbReference>
<feature type="chain" id="PRO_5046285203" evidence="2">
    <location>
        <begin position="19"/>
        <end position="269"/>
    </location>
</feature>
<comment type="caution">
    <text evidence="4">The sequence shown here is derived from an EMBL/GenBank/DDBJ whole genome shotgun (WGS) entry which is preliminary data.</text>
</comment>
<dbReference type="Pfam" id="PF02557">
    <property type="entry name" value="VanY"/>
    <property type="match status" value="1"/>
</dbReference>
<dbReference type="CDD" id="cd14852">
    <property type="entry name" value="LD-carboxypeptidase"/>
    <property type="match status" value="1"/>
</dbReference>
<dbReference type="EMBL" id="JAAZSR010000192">
    <property type="protein sequence ID" value="NKX51230.1"/>
    <property type="molecule type" value="Genomic_DNA"/>
</dbReference>
<protein>
    <submittedName>
        <fullName evidence="4">M15 family metallopeptidase</fullName>
    </submittedName>
</protein>
<feature type="signal peptide" evidence="2">
    <location>
        <begin position="1"/>
        <end position="18"/>
    </location>
</feature>
<evidence type="ECO:0000256" key="2">
    <source>
        <dbReference type="SAM" id="SignalP"/>
    </source>
</evidence>
<evidence type="ECO:0000313" key="4">
    <source>
        <dbReference type="EMBL" id="NKX51230.1"/>
    </source>
</evidence>
<evidence type="ECO:0000256" key="1">
    <source>
        <dbReference type="SAM" id="MobiDB-lite"/>
    </source>
</evidence>
<evidence type="ECO:0000313" key="5">
    <source>
        <dbReference type="Proteomes" id="UP000523795"/>
    </source>
</evidence>
<proteinExistence type="predicted"/>
<keyword evidence="2" id="KW-0732">Signal</keyword>
<name>A0ABX1JSX1_9MICC</name>
<dbReference type="InterPro" id="IPR009045">
    <property type="entry name" value="Zn_M74/Hedgehog-like"/>
</dbReference>
<dbReference type="Gene3D" id="3.30.1380.10">
    <property type="match status" value="1"/>
</dbReference>
<evidence type="ECO:0000259" key="3">
    <source>
        <dbReference type="Pfam" id="PF02557"/>
    </source>
</evidence>
<dbReference type="PANTHER" id="PTHR34385">
    <property type="entry name" value="D-ALANYL-D-ALANINE CARBOXYPEPTIDASE"/>
    <property type="match status" value="1"/>
</dbReference>
<feature type="domain" description="D-alanyl-D-alanine carboxypeptidase-like core" evidence="3">
    <location>
        <begin position="114"/>
        <end position="241"/>
    </location>
</feature>
<dbReference type="PANTHER" id="PTHR34385:SF1">
    <property type="entry name" value="PEPTIDOGLYCAN L-ALANYL-D-GLUTAMATE ENDOPEPTIDASE CWLK"/>
    <property type="match status" value="1"/>
</dbReference>